<dbReference type="Proteomes" id="UP000576082">
    <property type="component" value="Unassembled WGS sequence"/>
</dbReference>
<keyword evidence="2" id="KW-1185">Reference proteome</keyword>
<accession>A0A7X9RXI9</accession>
<dbReference type="RefSeq" id="WP_169658740.1">
    <property type="nucleotide sequence ID" value="NZ_JABANE010000066.1"/>
</dbReference>
<reference evidence="1 2" key="1">
    <citation type="submission" date="2020-04" db="EMBL/GenBank/DDBJ databases">
        <title>Flammeovirga sp. SR4, a novel species isolated from seawater.</title>
        <authorList>
            <person name="Wang X."/>
        </authorList>
    </citation>
    <scope>NUCLEOTIDE SEQUENCE [LARGE SCALE GENOMIC DNA]</scope>
    <source>
        <strain evidence="1 2">ATCC 23126</strain>
    </source>
</reference>
<name>A0A7X9RXI9_9BACT</name>
<comment type="caution">
    <text evidence="1">The sequence shown here is derived from an EMBL/GenBank/DDBJ whole genome shotgun (WGS) entry which is preliminary data.</text>
</comment>
<organism evidence="1 2">
    <name type="scientific">Flammeovirga aprica JL-4</name>
    <dbReference type="NCBI Taxonomy" id="694437"/>
    <lineage>
        <taxon>Bacteria</taxon>
        <taxon>Pseudomonadati</taxon>
        <taxon>Bacteroidota</taxon>
        <taxon>Cytophagia</taxon>
        <taxon>Cytophagales</taxon>
        <taxon>Flammeovirgaceae</taxon>
        <taxon>Flammeovirga</taxon>
    </lineage>
</organism>
<gene>
    <name evidence="1" type="ORF">HHU12_21195</name>
</gene>
<sequence length="198" mass="23626">MKERILLPSSRYILGFQNKEERIIQRAYNDFFYPILEEKDIEDKYLFQRGFCKALTHTLYAKTSSEEEFIDIIKRHFPSNPDEFDIEEVEIKFKDEDLLLLQLHFNQKLSDESIAARTEMSVDDAKGRIEKLQRMWGQDMPLEDYLLQIEQRQWFKRLTNNPIPLQPKGKKKSSPSVKVGEINKIEETIWDKIKGFFS</sequence>
<evidence type="ECO:0000313" key="1">
    <source>
        <dbReference type="EMBL" id="NME70505.1"/>
    </source>
</evidence>
<proteinExistence type="predicted"/>
<protein>
    <submittedName>
        <fullName evidence="1">Uncharacterized protein</fullName>
    </submittedName>
</protein>
<dbReference type="AlphaFoldDB" id="A0A7X9RXI9"/>
<dbReference type="EMBL" id="JABANE010000066">
    <property type="protein sequence ID" value="NME70505.1"/>
    <property type="molecule type" value="Genomic_DNA"/>
</dbReference>
<evidence type="ECO:0000313" key="2">
    <source>
        <dbReference type="Proteomes" id="UP000576082"/>
    </source>
</evidence>